<dbReference type="Proteomes" id="UP000813385">
    <property type="component" value="Unassembled WGS sequence"/>
</dbReference>
<evidence type="ECO:0000313" key="2">
    <source>
        <dbReference type="Proteomes" id="UP000813385"/>
    </source>
</evidence>
<name>A0A8K0T783_9PEZI</name>
<sequence length="116" mass="12226">MSPSTSPVRLPIHTTGRHFRPSIQKHEMSSAVQVFPCPIMPNIKPSGAALTSLALSSSSSSTAPEYNAALRHPVFFADGMRKPPAVLSAAAGYSPVAHGYVFREAARVGQGSVPKL</sequence>
<reference evidence="1" key="1">
    <citation type="journal article" date="2021" name="Nat. Commun.">
        <title>Genetic determinants of endophytism in the Arabidopsis root mycobiome.</title>
        <authorList>
            <person name="Mesny F."/>
            <person name="Miyauchi S."/>
            <person name="Thiergart T."/>
            <person name="Pickel B."/>
            <person name="Atanasova L."/>
            <person name="Karlsson M."/>
            <person name="Huettel B."/>
            <person name="Barry K.W."/>
            <person name="Haridas S."/>
            <person name="Chen C."/>
            <person name="Bauer D."/>
            <person name="Andreopoulos W."/>
            <person name="Pangilinan J."/>
            <person name="LaButti K."/>
            <person name="Riley R."/>
            <person name="Lipzen A."/>
            <person name="Clum A."/>
            <person name="Drula E."/>
            <person name="Henrissat B."/>
            <person name="Kohler A."/>
            <person name="Grigoriev I.V."/>
            <person name="Martin F.M."/>
            <person name="Hacquard S."/>
        </authorList>
    </citation>
    <scope>NUCLEOTIDE SEQUENCE</scope>
    <source>
        <strain evidence="1">MPI-CAGE-AT-0016</strain>
    </source>
</reference>
<dbReference type="AlphaFoldDB" id="A0A8K0T783"/>
<accession>A0A8K0T783</accession>
<evidence type="ECO:0000313" key="1">
    <source>
        <dbReference type="EMBL" id="KAH7349261.1"/>
    </source>
</evidence>
<proteinExistence type="predicted"/>
<dbReference type="EMBL" id="JAGPXD010000006">
    <property type="protein sequence ID" value="KAH7349261.1"/>
    <property type="molecule type" value="Genomic_DNA"/>
</dbReference>
<protein>
    <submittedName>
        <fullName evidence="1">Uncharacterized protein</fullName>
    </submittedName>
</protein>
<gene>
    <name evidence="1" type="ORF">B0T11DRAFT_288852</name>
</gene>
<keyword evidence="2" id="KW-1185">Reference proteome</keyword>
<organism evidence="1 2">
    <name type="scientific">Plectosphaerella cucumerina</name>
    <dbReference type="NCBI Taxonomy" id="40658"/>
    <lineage>
        <taxon>Eukaryota</taxon>
        <taxon>Fungi</taxon>
        <taxon>Dikarya</taxon>
        <taxon>Ascomycota</taxon>
        <taxon>Pezizomycotina</taxon>
        <taxon>Sordariomycetes</taxon>
        <taxon>Hypocreomycetidae</taxon>
        <taxon>Glomerellales</taxon>
        <taxon>Plectosphaerellaceae</taxon>
        <taxon>Plectosphaerella</taxon>
    </lineage>
</organism>
<comment type="caution">
    <text evidence="1">The sequence shown here is derived from an EMBL/GenBank/DDBJ whole genome shotgun (WGS) entry which is preliminary data.</text>
</comment>
<dbReference type="OrthoDB" id="3535086at2759"/>